<name>A0A7Y9RSN6_9ACTN</name>
<evidence type="ECO:0008006" key="3">
    <source>
        <dbReference type="Google" id="ProtNLM"/>
    </source>
</evidence>
<dbReference type="AlphaFoldDB" id="A0A7Y9RSN6"/>
<accession>A0A7Y9RSN6</accession>
<reference evidence="1 2" key="1">
    <citation type="submission" date="2020-07" db="EMBL/GenBank/DDBJ databases">
        <title>Sequencing the genomes of 1000 actinobacteria strains.</title>
        <authorList>
            <person name="Klenk H.-P."/>
        </authorList>
    </citation>
    <scope>NUCLEOTIDE SEQUENCE [LARGE SCALE GENOMIC DNA]</scope>
    <source>
        <strain evidence="1 2">DSM 24552</strain>
    </source>
</reference>
<dbReference type="Proteomes" id="UP000544110">
    <property type="component" value="Unassembled WGS sequence"/>
</dbReference>
<comment type="caution">
    <text evidence="1">The sequence shown here is derived from an EMBL/GenBank/DDBJ whole genome shotgun (WGS) entry which is preliminary data.</text>
</comment>
<proteinExistence type="predicted"/>
<gene>
    <name evidence="1" type="ORF">BJ989_000111</name>
</gene>
<organism evidence="1 2">
    <name type="scientific">Nocardioides perillae</name>
    <dbReference type="NCBI Taxonomy" id="1119534"/>
    <lineage>
        <taxon>Bacteria</taxon>
        <taxon>Bacillati</taxon>
        <taxon>Actinomycetota</taxon>
        <taxon>Actinomycetes</taxon>
        <taxon>Propionibacteriales</taxon>
        <taxon>Nocardioidaceae</taxon>
        <taxon>Nocardioides</taxon>
    </lineage>
</organism>
<dbReference type="Pfam" id="PF13704">
    <property type="entry name" value="Glyco_tranf_2_4"/>
    <property type="match status" value="1"/>
</dbReference>
<evidence type="ECO:0000313" key="2">
    <source>
        <dbReference type="Proteomes" id="UP000544110"/>
    </source>
</evidence>
<dbReference type="EMBL" id="JACCAC010000001">
    <property type="protein sequence ID" value="NYG53807.1"/>
    <property type="molecule type" value="Genomic_DNA"/>
</dbReference>
<keyword evidence="2" id="KW-1185">Reference proteome</keyword>
<dbReference type="RefSeq" id="WP_179516565.1">
    <property type="nucleotide sequence ID" value="NZ_JACCAC010000001.1"/>
</dbReference>
<sequence length="359" mass="39958">MLVTASTVKDTLPRLERFVARNLAGGVDHLLVFLDADDPEVQGWLDAHPHVTCVRTDATWWRGDRPAMLNVRQRINANVAKALLSRLPWATWVFHVDADEVVQVDRDRLAALPDEVCAVRLSTLEAVSRPRWDGEVTHFKRQLPHDDLVLLHTLGLVDRPQPGAYFHGHTDGKVGMRPAVEPWLALHQVVDAARERQETFEADWLRVLHYESVDGEEFVRKWTAILEAGPQVSLRPGREPTAVALRALLAKGLSAEQARPWLMRIFERTTQDDFEALRDLGLLEEHDPMTWGLAPREVPGDGLARLRDGLAALAEAPKRVFEPGPGADADAVRAAVEAAVPAAGDTGDAGSRSRLPWRR</sequence>
<protein>
    <recommendedName>
        <fullName evidence="3">Glycosyl transferase family 2</fullName>
    </recommendedName>
</protein>
<evidence type="ECO:0000313" key="1">
    <source>
        <dbReference type="EMBL" id="NYG53807.1"/>
    </source>
</evidence>